<accession>A0A159ZAY6</accession>
<dbReference type="EMBL" id="CP012663">
    <property type="protein sequence ID" value="AMY72138.1"/>
    <property type="molecule type" value="Genomic_DNA"/>
</dbReference>
<gene>
    <name evidence="2" type="ORF">AKL17_2p0016</name>
</gene>
<keyword evidence="3" id="KW-1185">Reference proteome</keyword>
<evidence type="ECO:0000313" key="2">
    <source>
        <dbReference type="EMBL" id="AMY72138.1"/>
    </source>
</evidence>
<keyword evidence="1" id="KW-0472">Membrane</keyword>
<sequence length="52" mass="5972">MAQKNGCRCPIWATNRHRNDNAECIFFVIALAGIAGRIHVERLHRRSLGELR</sequence>
<organism evidence="2 3">
    <name type="scientific">Frigidibacter mobilis</name>
    <dbReference type="NCBI Taxonomy" id="1335048"/>
    <lineage>
        <taxon>Bacteria</taxon>
        <taxon>Pseudomonadati</taxon>
        <taxon>Pseudomonadota</taxon>
        <taxon>Alphaproteobacteria</taxon>
        <taxon>Rhodobacterales</taxon>
        <taxon>Paracoccaceae</taxon>
        <taxon>Frigidibacter</taxon>
    </lineage>
</organism>
<protein>
    <submittedName>
        <fullName evidence="2">Uncharacterized protein</fullName>
    </submittedName>
</protein>
<keyword evidence="1" id="KW-1133">Transmembrane helix</keyword>
<reference evidence="2 3" key="1">
    <citation type="submission" date="2015-09" db="EMBL/GenBank/DDBJ databases">
        <title>Complete genome sequence of Defluviimonas alba cai42t isolated from an oilfield in Xinjiang.</title>
        <authorList>
            <person name="Geng S."/>
            <person name="Pan X."/>
            <person name="Wu X."/>
        </authorList>
    </citation>
    <scope>NUCLEOTIDE SEQUENCE [LARGE SCALE GENOMIC DNA]</scope>
    <source>
        <strain evidence="3">cai42</strain>
        <plasmid evidence="3">cai42_Plasmidb</plasmid>
    </source>
</reference>
<dbReference type="Proteomes" id="UP000076128">
    <property type="component" value="Plasmid pcai42B"/>
</dbReference>
<dbReference type="AlphaFoldDB" id="A0A159ZAY6"/>
<keyword evidence="1" id="KW-0812">Transmembrane</keyword>
<dbReference type="KEGG" id="daa:AKL17_2p0016"/>
<proteinExistence type="predicted"/>
<name>A0A159ZAY6_9RHOB</name>
<geneLocation type="plasmid" evidence="3">
    <name>cai42_Plasmidb</name>
</geneLocation>
<feature type="transmembrane region" description="Helical" evidence="1">
    <location>
        <begin position="21"/>
        <end position="40"/>
    </location>
</feature>
<keyword evidence="2" id="KW-0614">Plasmid</keyword>
<evidence type="ECO:0000313" key="3">
    <source>
        <dbReference type="Proteomes" id="UP000076128"/>
    </source>
</evidence>
<evidence type="ECO:0000256" key="1">
    <source>
        <dbReference type="SAM" id="Phobius"/>
    </source>
</evidence>